<dbReference type="EMBL" id="NAPY01000014">
    <property type="protein sequence ID" value="MUL36819.1"/>
    <property type="molecule type" value="Genomic_DNA"/>
</dbReference>
<proteinExistence type="predicted"/>
<dbReference type="Pfam" id="PF07702">
    <property type="entry name" value="UTRA"/>
    <property type="match status" value="1"/>
</dbReference>
<evidence type="ECO:0000256" key="1">
    <source>
        <dbReference type="ARBA" id="ARBA00023015"/>
    </source>
</evidence>
<keyword evidence="1" id="KW-0805">Transcription regulation</keyword>
<dbReference type="InterPro" id="IPR036388">
    <property type="entry name" value="WH-like_DNA-bd_sf"/>
</dbReference>
<keyword evidence="6" id="KW-1185">Reference proteome</keyword>
<feature type="domain" description="HTH gntR-type" evidence="4">
    <location>
        <begin position="24"/>
        <end position="92"/>
    </location>
</feature>
<name>A0A6N8FVC8_9CHRO</name>
<dbReference type="GO" id="GO:0045892">
    <property type="term" value="P:negative regulation of DNA-templated transcription"/>
    <property type="evidence" value="ECO:0007669"/>
    <property type="project" value="TreeGrafter"/>
</dbReference>
<dbReference type="InterPro" id="IPR000524">
    <property type="entry name" value="Tscrpt_reg_HTH_GntR"/>
</dbReference>
<dbReference type="GO" id="GO:0003677">
    <property type="term" value="F:DNA binding"/>
    <property type="evidence" value="ECO:0007669"/>
    <property type="project" value="UniProtKB-KW"/>
</dbReference>
<evidence type="ECO:0000256" key="3">
    <source>
        <dbReference type="ARBA" id="ARBA00023163"/>
    </source>
</evidence>
<dbReference type="PRINTS" id="PR00035">
    <property type="entry name" value="HTHGNTR"/>
</dbReference>
<protein>
    <submittedName>
        <fullName evidence="5">Transcriptional regulator</fullName>
    </submittedName>
</protein>
<keyword evidence="2" id="KW-0238">DNA-binding</keyword>
<keyword evidence="3" id="KW-0804">Transcription</keyword>
<dbReference type="InterPro" id="IPR011663">
    <property type="entry name" value="UTRA"/>
</dbReference>
<reference evidence="5 6" key="1">
    <citation type="journal article" date="2019" name="Front. Microbiol.">
        <title>Genomic Features for Desiccation Tolerance and Sugar Biosynthesis in the Extremophile Gloeocapsopsis sp. UTEX B3054.</title>
        <authorList>
            <person name="Urrejola C."/>
            <person name="Alcorta J."/>
            <person name="Salas L."/>
            <person name="Vasquez M."/>
            <person name="Polz M.F."/>
            <person name="Vicuna R."/>
            <person name="Diez B."/>
        </authorList>
    </citation>
    <scope>NUCLEOTIDE SEQUENCE [LARGE SCALE GENOMIC DNA]</scope>
    <source>
        <strain evidence="5 6">1H9</strain>
    </source>
</reference>
<evidence type="ECO:0000313" key="6">
    <source>
        <dbReference type="Proteomes" id="UP000441797"/>
    </source>
</evidence>
<sequence length="263" mass="29148">MTQSINRGSRIFSMTSPVAVNSKLPLHLAISEKLREQIYSSDYSPGEQLPSEHQLMLQFNVSRITVRRAIANLVNQGLVISHRGKGVFVKDRKKVTRSLSNPLIFFDEDMARQGSTASIRSLSFETVVPSPKVCKQLQLDDGTLQVYCQKKVILTDQIPVAVDITYIPFDLGKTFATELQSSLIYPTLDSNGVSIEHVETIIECTHAPHEVSDYLDIPLGAPLLVNSYIAYTTGEKPVICGETLSRADTLCYSVTLTKQNTTI</sequence>
<accession>A0A6N8FVC8</accession>
<dbReference type="PANTHER" id="PTHR44846:SF1">
    <property type="entry name" value="MANNOSYL-D-GLYCERATE TRANSPORT_METABOLISM SYSTEM REPRESSOR MNGR-RELATED"/>
    <property type="match status" value="1"/>
</dbReference>
<dbReference type="InterPro" id="IPR036390">
    <property type="entry name" value="WH_DNA-bd_sf"/>
</dbReference>
<dbReference type="SMART" id="SM00866">
    <property type="entry name" value="UTRA"/>
    <property type="match status" value="1"/>
</dbReference>
<dbReference type="InterPro" id="IPR028978">
    <property type="entry name" value="Chorismate_lyase_/UTRA_dom_sf"/>
</dbReference>
<comment type="caution">
    <text evidence="5">The sequence shown here is derived from an EMBL/GenBank/DDBJ whole genome shotgun (WGS) entry which is preliminary data.</text>
</comment>
<dbReference type="GO" id="GO:0003700">
    <property type="term" value="F:DNA-binding transcription factor activity"/>
    <property type="evidence" value="ECO:0007669"/>
    <property type="project" value="InterPro"/>
</dbReference>
<dbReference type="FunFam" id="1.10.10.10:FF:000079">
    <property type="entry name" value="GntR family transcriptional regulator"/>
    <property type="match status" value="1"/>
</dbReference>
<gene>
    <name evidence="5" type="ORF">BWI75_10785</name>
</gene>
<dbReference type="PROSITE" id="PS50949">
    <property type="entry name" value="HTH_GNTR"/>
    <property type="match status" value="1"/>
</dbReference>
<dbReference type="Gene3D" id="3.40.1410.10">
    <property type="entry name" value="Chorismate lyase-like"/>
    <property type="match status" value="1"/>
</dbReference>
<organism evidence="5 6">
    <name type="scientific">Gloeocapsopsis dulcis AAB1 = 1H9</name>
    <dbReference type="NCBI Taxonomy" id="1433147"/>
    <lineage>
        <taxon>Bacteria</taxon>
        <taxon>Bacillati</taxon>
        <taxon>Cyanobacteriota</taxon>
        <taxon>Cyanophyceae</taxon>
        <taxon>Oscillatoriophycideae</taxon>
        <taxon>Chroococcales</taxon>
        <taxon>Chroococcaceae</taxon>
        <taxon>Gloeocapsopsis</taxon>
        <taxon>Gloeocapsopsis dulcis</taxon>
    </lineage>
</organism>
<dbReference type="PANTHER" id="PTHR44846">
    <property type="entry name" value="MANNOSYL-D-GLYCERATE TRANSPORT/METABOLISM SYSTEM REPRESSOR MNGR-RELATED"/>
    <property type="match status" value="1"/>
</dbReference>
<dbReference type="InterPro" id="IPR050679">
    <property type="entry name" value="Bact_HTH_transcr_reg"/>
</dbReference>
<dbReference type="Gene3D" id="1.10.10.10">
    <property type="entry name" value="Winged helix-like DNA-binding domain superfamily/Winged helix DNA-binding domain"/>
    <property type="match status" value="1"/>
</dbReference>
<dbReference type="SUPFAM" id="SSF64288">
    <property type="entry name" value="Chorismate lyase-like"/>
    <property type="match status" value="1"/>
</dbReference>
<dbReference type="SUPFAM" id="SSF46785">
    <property type="entry name" value="Winged helix' DNA-binding domain"/>
    <property type="match status" value="1"/>
</dbReference>
<evidence type="ECO:0000313" key="5">
    <source>
        <dbReference type="EMBL" id="MUL36819.1"/>
    </source>
</evidence>
<dbReference type="CDD" id="cd07377">
    <property type="entry name" value="WHTH_GntR"/>
    <property type="match status" value="1"/>
</dbReference>
<dbReference type="OrthoDB" id="9815017at2"/>
<evidence type="ECO:0000256" key="2">
    <source>
        <dbReference type="ARBA" id="ARBA00023125"/>
    </source>
</evidence>
<dbReference type="Proteomes" id="UP000441797">
    <property type="component" value="Unassembled WGS sequence"/>
</dbReference>
<evidence type="ECO:0000259" key="4">
    <source>
        <dbReference type="PROSITE" id="PS50949"/>
    </source>
</evidence>
<dbReference type="Pfam" id="PF00392">
    <property type="entry name" value="GntR"/>
    <property type="match status" value="1"/>
</dbReference>
<dbReference type="AlphaFoldDB" id="A0A6N8FVC8"/>
<dbReference type="SMART" id="SM00345">
    <property type="entry name" value="HTH_GNTR"/>
    <property type="match status" value="1"/>
</dbReference>